<reference evidence="5" key="1">
    <citation type="submission" date="2016-01" db="EMBL/GenBank/DDBJ databases">
        <authorList>
            <person name="Peeters C."/>
        </authorList>
    </citation>
    <scope>NUCLEOTIDE SEQUENCE [LARGE SCALE GENOMIC DNA]</scope>
    <source>
        <strain evidence="5">LMG 29323</strain>
    </source>
</reference>
<dbReference type="PANTHER" id="PTHR44196">
    <property type="entry name" value="DEHYDROGENASE/REDUCTASE SDR FAMILY MEMBER 7B"/>
    <property type="match status" value="1"/>
</dbReference>
<dbReference type="InterPro" id="IPR020904">
    <property type="entry name" value="Sc_DH/Rdtase_CS"/>
</dbReference>
<evidence type="ECO:0000256" key="1">
    <source>
        <dbReference type="ARBA" id="ARBA00006484"/>
    </source>
</evidence>
<dbReference type="InterPro" id="IPR036291">
    <property type="entry name" value="NAD(P)-bd_dom_sf"/>
</dbReference>
<dbReference type="GO" id="GO:0016491">
    <property type="term" value="F:oxidoreductase activity"/>
    <property type="evidence" value="ECO:0007669"/>
    <property type="project" value="UniProtKB-KW"/>
</dbReference>
<organism evidence="5 6">
    <name type="scientific">Caballeronia pedi</name>
    <dbReference type="NCBI Taxonomy" id="1777141"/>
    <lineage>
        <taxon>Bacteria</taxon>
        <taxon>Pseudomonadati</taxon>
        <taxon>Pseudomonadota</taxon>
        <taxon>Betaproteobacteria</taxon>
        <taxon>Burkholderiales</taxon>
        <taxon>Burkholderiaceae</taxon>
        <taxon>Caballeronia</taxon>
    </lineage>
</organism>
<proteinExistence type="inferred from homology"/>
<dbReference type="PRINTS" id="PR00080">
    <property type="entry name" value="SDRFAMILY"/>
</dbReference>
<evidence type="ECO:0000313" key="5">
    <source>
        <dbReference type="EMBL" id="SAL01207.1"/>
    </source>
</evidence>
<dbReference type="Gene3D" id="3.40.50.720">
    <property type="entry name" value="NAD(P)-binding Rossmann-like Domain"/>
    <property type="match status" value="1"/>
</dbReference>
<dbReference type="STRING" id="1777141.AWB80_08074"/>
<comment type="similarity">
    <text evidence="1 3">Belongs to the short-chain dehydrogenases/reductases (SDR) family.</text>
</comment>
<evidence type="ECO:0000256" key="3">
    <source>
        <dbReference type="RuleBase" id="RU000363"/>
    </source>
</evidence>
<accession>A0A158E5K9</accession>
<evidence type="ECO:0000313" key="6">
    <source>
        <dbReference type="Proteomes" id="UP000054911"/>
    </source>
</evidence>
<dbReference type="GO" id="GO:0016020">
    <property type="term" value="C:membrane"/>
    <property type="evidence" value="ECO:0007669"/>
    <property type="project" value="TreeGrafter"/>
</dbReference>
<protein>
    <submittedName>
        <fullName evidence="5">Short chain dehydrogenase</fullName>
    </submittedName>
</protein>
<evidence type="ECO:0000259" key="4">
    <source>
        <dbReference type="SMART" id="SM00822"/>
    </source>
</evidence>
<dbReference type="PANTHER" id="PTHR44196:SF1">
    <property type="entry name" value="DEHYDROGENASE_REDUCTASE SDR FAMILY MEMBER 7B"/>
    <property type="match status" value="1"/>
</dbReference>
<dbReference type="PROSITE" id="PS00061">
    <property type="entry name" value="ADH_SHORT"/>
    <property type="match status" value="1"/>
</dbReference>
<dbReference type="EMBL" id="FCOE02000065">
    <property type="protein sequence ID" value="SAL01207.1"/>
    <property type="molecule type" value="Genomic_DNA"/>
</dbReference>
<dbReference type="SMART" id="SM00822">
    <property type="entry name" value="PKS_KR"/>
    <property type="match status" value="1"/>
</dbReference>
<feature type="domain" description="Ketoreductase" evidence="4">
    <location>
        <begin position="5"/>
        <end position="191"/>
    </location>
</feature>
<evidence type="ECO:0000256" key="2">
    <source>
        <dbReference type="ARBA" id="ARBA00023002"/>
    </source>
</evidence>
<dbReference type="SUPFAM" id="SSF51735">
    <property type="entry name" value="NAD(P)-binding Rossmann-fold domains"/>
    <property type="match status" value="1"/>
</dbReference>
<dbReference type="RefSeq" id="WP_061180249.1">
    <property type="nucleotide sequence ID" value="NZ_FCOE02000065.1"/>
</dbReference>
<comment type="caution">
    <text evidence="5">The sequence shown here is derived from an EMBL/GenBank/DDBJ whole genome shotgun (WGS) entry which is preliminary data.</text>
</comment>
<dbReference type="InterPro" id="IPR057326">
    <property type="entry name" value="KR_dom"/>
</dbReference>
<dbReference type="InterPro" id="IPR002347">
    <property type="entry name" value="SDR_fam"/>
</dbReference>
<dbReference type="Proteomes" id="UP000054911">
    <property type="component" value="Unassembled WGS sequence"/>
</dbReference>
<keyword evidence="6" id="KW-1185">Reference proteome</keyword>
<dbReference type="Pfam" id="PF00106">
    <property type="entry name" value="adh_short"/>
    <property type="match status" value="1"/>
</dbReference>
<sequence>MNKPQIVVITGATAGVGRATALEFAHRGADVALIGRDEHALEETAADVRALGVRALTLPLDVSATGALDDAAAQVEAKLGPIDVWVNNAMVTAFAPFAEMSEADFKRITDVTYLGFVWGTMAALKRMAPRDRGVIVQVGSALAYRSIPLQSAYCGAKHAIHGFTDSLRCELLHAKSRIHLTMVQMPALNTPQFDWAKCELPHAPRPVAPIYDPEVAARAIYWSATHRRRELWVGAPSIKAIVANMLFPWLLDRYLGRTGYDAQQDPSLDSNGRPNNLWEPMSALHRVRGRFGQQSQHVSPMLWADTHRGLLVGGALALAACLACSARRRS</sequence>
<gene>
    <name evidence="5" type="ORF">AWB80_08074</name>
</gene>
<name>A0A158E5K9_9BURK</name>
<dbReference type="AlphaFoldDB" id="A0A158E5K9"/>
<keyword evidence="2" id="KW-0560">Oxidoreductase</keyword>
<dbReference type="NCBIfam" id="NF005495">
    <property type="entry name" value="PRK07109.1"/>
    <property type="match status" value="1"/>
</dbReference>
<dbReference type="PRINTS" id="PR00081">
    <property type="entry name" value="GDHRDH"/>
</dbReference>